<proteinExistence type="predicted"/>
<dbReference type="Proteomes" id="UP000324233">
    <property type="component" value="Chromosome"/>
</dbReference>
<evidence type="ECO:0000256" key="5">
    <source>
        <dbReference type="ARBA" id="ARBA00022985"/>
    </source>
</evidence>
<dbReference type="PANTHER" id="PTHR48090">
    <property type="entry name" value="UNDECAPRENYL-PHOSPHATE 4-DEOXY-4-FORMAMIDO-L-ARABINOSE TRANSFERASE-RELATED"/>
    <property type="match status" value="1"/>
</dbReference>
<name>A0A5B9WBL1_9BACT</name>
<keyword evidence="7 8" id="KW-0472">Membrane</keyword>
<evidence type="ECO:0000256" key="4">
    <source>
        <dbReference type="ARBA" id="ARBA00022692"/>
    </source>
</evidence>
<gene>
    <name evidence="10" type="primary">ykoT</name>
    <name evidence="10" type="ORF">OJF2_65920</name>
</gene>
<dbReference type="OrthoDB" id="9807795at2"/>
<evidence type="ECO:0000256" key="2">
    <source>
        <dbReference type="ARBA" id="ARBA00022676"/>
    </source>
</evidence>
<protein>
    <submittedName>
        <fullName evidence="10">Putative glycosyltransferase YkoT</fullName>
        <ecNumber evidence="10">2.4.-.-</ecNumber>
    </submittedName>
</protein>
<dbReference type="Gene3D" id="3.90.550.10">
    <property type="entry name" value="Spore Coat Polysaccharide Biosynthesis Protein SpsA, Chain A"/>
    <property type="match status" value="1"/>
</dbReference>
<feature type="transmembrane region" description="Helical" evidence="8">
    <location>
        <begin position="283"/>
        <end position="305"/>
    </location>
</feature>
<dbReference type="EMBL" id="CP042997">
    <property type="protein sequence ID" value="QEH37996.1"/>
    <property type="molecule type" value="Genomic_DNA"/>
</dbReference>
<evidence type="ECO:0000256" key="6">
    <source>
        <dbReference type="ARBA" id="ARBA00022989"/>
    </source>
</evidence>
<feature type="transmembrane region" description="Helical" evidence="8">
    <location>
        <begin position="240"/>
        <end position="263"/>
    </location>
</feature>
<evidence type="ECO:0000259" key="9">
    <source>
        <dbReference type="Pfam" id="PF00535"/>
    </source>
</evidence>
<evidence type="ECO:0000256" key="8">
    <source>
        <dbReference type="SAM" id="Phobius"/>
    </source>
</evidence>
<dbReference type="AlphaFoldDB" id="A0A5B9WBL1"/>
<dbReference type="KEGG" id="agv:OJF2_65920"/>
<evidence type="ECO:0000256" key="3">
    <source>
        <dbReference type="ARBA" id="ARBA00022679"/>
    </source>
</evidence>
<dbReference type="GO" id="GO:0009103">
    <property type="term" value="P:lipopolysaccharide biosynthetic process"/>
    <property type="evidence" value="ECO:0007669"/>
    <property type="project" value="UniProtKB-KW"/>
</dbReference>
<evidence type="ECO:0000313" key="11">
    <source>
        <dbReference type="Proteomes" id="UP000324233"/>
    </source>
</evidence>
<dbReference type="SUPFAM" id="SSF53448">
    <property type="entry name" value="Nucleotide-diphospho-sugar transferases"/>
    <property type="match status" value="1"/>
</dbReference>
<sequence length="332" mass="36171">MTRTDAARAADLVVLIPIYNDWASFRLLVGRLDEALMRRPHSETCRVIAVDDGSTEPPPSPFELPALRRIEAVEVLRLRLNLGHQRAIAVGLCQVEARCPCRAVVLMDGDGEDSPDDVPRLLDRCEAAGGRKIVFAERVKRSESLLFRAGYLAYRLLHRALTGIPVRVGNFSVIPAPLLSSLVVSSDLWNHYAASVVKARLPHDLLPTPRAKRLVGQSRMDLVALVTHGLSAMSVFGDRVGVRLILVLGLLTALAVVALAATVTIRLSTSLAIPGWATTASGLLVVFLSQLILLMTVFVFVALGGREGSSFLPARDYAYYIAGIDRIFPQHE</sequence>
<evidence type="ECO:0000256" key="7">
    <source>
        <dbReference type="ARBA" id="ARBA00023136"/>
    </source>
</evidence>
<organism evidence="10 11">
    <name type="scientific">Aquisphaera giovannonii</name>
    <dbReference type="NCBI Taxonomy" id="406548"/>
    <lineage>
        <taxon>Bacteria</taxon>
        <taxon>Pseudomonadati</taxon>
        <taxon>Planctomycetota</taxon>
        <taxon>Planctomycetia</taxon>
        <taxon>Isosphaerales</taxon>
        <taxon>Isosphaeraceae</taxon>
        <taxon>Aquisphaera</taxon>
    </lineage>
</organism>
<keyword evidence="1" id="KW-1003">Cell membrane</keyword>
<reference evidence="10 11" key="1">
    <citation type="submission" date="2019-08" db="EMBL/GenBank/DDBJ databases">
        <title>Deep-cultivation of Planctomycetes and their phenomic and genomic characterization uncovers novel biology.</title>
        <authorList>
            <person name="Wiegand S."/>
            <person name="Jogler M."/>
            <person name="Boedeker C."/>
            <person name="Pinto D."/>
            <person name="Vollmers J."/>
            <person name="Rivas-Marin E."/>
            <person name="Kohn T."/>
            <person name="Peeters S.H."/>
            <person name="Heuer A."/>
            <person name="Rast P."/>
            <person name="Oberbeckmann S."/>
            <person name="Bunk B."/>
            <person name="Jeske O."/>
            <person name="Meyerdierks A."/>
            <person name="Storesund J.E."/>
            <person name="Kallscheuer N."/>
            <person name="Luecker S."/>
            <person name="Lage O.M."/>
            <person name="Pohl T."/>
            <person name="Merkel B.J."/>
            <person name="Hornburger P."/>
            <person name="Mueller R.-W."/>
            <person name="Bruemmer F."/>
            <person name="Labrenz M."/>
            <person name="Spormann A.M."/>
            <person name="Op den Camp H."/>
            <person name="Overmann J."/>
            <person name="Amann R."/>
            <person name="Jetten M.S.M."/>
            <person name="Mascher T."/>
            <person name="Medema M.H."/>
            <person name="Devos D.P."/>
            <person name="Kaster A.-K."/>
            <person name="Ovreas L."/>
            <person name="Rohde M."/>
            <person name="Galperin M.Y."/>
            <person name="Jogler C."/>
        </authorList>
    </citation>
    <scope>NUCLEOTIDE SEQUENCE [LARGE SCALE GENOMIC DNA]</scope>
    <source>
        <strain evidence="10 11">OJF2</strain>
    </source>
</reference>
<keyword evidence="3 10" id="KW-0808">Transferase</keyword>
<keyword evidence="11" id="KW-1185">Reference proteome</keyword>
<feature type="domain" description="Glycosyltransferase 2-like" evidence="9">
    <location>
        <begin position="14"/>
        <end position="147"/>
    </location>
</feature>
<keyword evidence="4 8" id="KW-0812">Transmembrane</keyword>
<keyword evidence="5" id="KW-0448">Lipopolysaccharide biosynthesis</keyword>
<accession>A0A5B9WBL1</accession>
<keyword evidence="6 8" id="KW-1133">Transmembrane helix</keyword>
<dbReference type="RefSeq" id="WP_148597487.1">
    <property type="nucleotide sequence ID" value="NZ_CP042997.1"/>
</dbReference>
<dbReference type="EC" id="2.4.-.-" evidence="10"/>
<evidence type="ECO:0000313" key="10">
    <source>
        <dbReference type="EMBL" id="QEH37996.1"/>
    </source>
</evidence>
<dbReference type="GO" id="GO:0016757">
    <property type="term" value="F:glycosyltransferase activity"/>
    <property type="evidence" value="ECO:0007669"/>
    <property type="project" value="UniProtKB-KW"/>
</dbReference>
<dbReference type="InterPro" id="IPR001173">
    <property type="entry name" value="Glyco_trans_2-like"/>
</dbReference>
<keyword evidence="2 10" id="KW-0328">Glycosyltransferase</keyword>
<dbReference type="Pfam" id="PF00535">
    <property type="entry name" value="Glycos_transf_2"/>
    <property type="match status" value="1"/>
</dbReference>
<evidence type="ECO:0000256" key="1">
    <source>
        <dbReference type="ARBA" id="ARBA00022475"/>
    </source>
</evidence>
<dbReference type="InterPro" id="IPR050256">
    <property type="entry name" value="Glycosyltransferase_2"/>
</dbReference>
<dbReference type="PANTHER" id="PTHR48090:SF3">
    <property type="entry name" value="UNDECAPRENYL-PHOSPHATE 4-DEOXY-4-FORMAMIDO-L-ARABINOSE TRANSFERASE"/>
    <property type="match status" value="1"/>
</dbReference>
<dbReference type="GO" id="GO:0005886">
    <property type="term" value="C:plasma membrane"/>
    <property type="evidence" value="ECO:0007669"/>
    <property type="project" value="TreeGrafter"/>
</dbReference>
<dbReference type="InterPro" id="IPR029044">
    <property type="entry name" value="Nucleotide-diphossugar_trans"/>
</dbReference>